<dbReference type="InterPro" id="IPR011990">
    <property type="entry name" value="TPR-like_helical_dom_sf"/>
</dbReference>
<dbReference type="Proteomes" id="UP000014909">
    <property type="component" value="Plasmid unnamed"/>
</dbReference>
<dbReference type="PATRIC" id="fig|1300253.3.peg.4596"/>
<dbReference type="HOGENOM" id="CLU_1183022_0_0_6"/>
<dbReference type="Gene3D" id="1.25.40.10">
    <property type="entry name" value="Tetratricopeptide repeat domain"/>
    <property type="match status" value="1"/>
</dbReference>
<protein>
    <submittedName>
        <fullName evidence="1">Type IV pilus biogenesis/stability protein PilW</fullName>
    </submittedName>
</protein>
<evidence type="ECO:0000313" key="1">
    <source>
        <dbReference type="EMBL" id="AGP79829.1"/>
    </source>
</evidence>
<organism evidence="1 2">
    <name type="scientific">Alteromonas mediterranea 615</name>
    <dbReference type="NCBI Taxonomy" id="1300253"/>
    <lineage>
        <taxon>Bacteria</taxon>
        <taxon>Pseudomonadati</taxon>
        <taxon>Pseudomonadota</taxon>
        <taxon>Gammaproteobacteria</taxon>
        <taxon>Alteromonadales</taxon>
        <taxon>Alteromonadaceae</taxon>
        <taxon>Alteromonas/Salinimonas group</taxon>
        <taxon>Alteromonas</taxon>
    </lineage>
</organism>
<evidence type="ECO:0000313" key="2">
    <source>
        <dbReference type="Proteomes" id="UP000014909"/>
    </source>
</evidence>
<geneLocation type="plasmid" evidence="1">
    <name>unnamed</name>
</geneLocation>
<dbReference type="KEGG" id="amh:I633_22031"/>
<dbReference type="AlphaFoldDB" id="S5AKY1"/>
<dbReference type="EMBL" id="CP004847">
    <property type="protein sequence ID" value="AGP79829.1"/>
    <property type="molecule type" value="Genomic_DNA"/>
</dbReference>
<accession>S5AKY1</accession>
<sequence>MLKSSLIASGVTITLLLSGCSTMSKVYYNVEKSIEDKGFNERVNESQMHIREAQALLFETEYEQAKYHLDQAFKLFPRQASLHSTYQQYYELLGNEELAHLASKRYENMVVRSDALNRKGRIAMVEMEKYKLAKDLFSLSLIYHDENTSTLVNIATLGLTTHDYELANVSLRLLSKMGHQSPEASLIEYLVAQHAGDNKRMDIVKLIMKINWPESKQFKFIDNQGGYQIEQQTG</sequence>
<dbReference type="BioCyc" id="AMAC1300253:G12YX-3476-MONOMER"/>
<reference evidence="1 2" key="1">
    <citation type="journal article" date="2013" name="Genome Biol. Evol.">
        <title>Genomic Diversity of "Deep Ecotype" Alteromonas macleodii Isolates: Evidence for Pan-Mediterranean Clonal Frames.</title>
        <authorList>
            <person name="Lopez-Perez M."/>
            <person name="Gonzaga A."/>
            <person name="Rodriguez-Valera F."/>
        </authorList>
    </citation>
    <scope>NUCLEOTIDE SEQUENCE [LARGE SCALE GENOMIC DNA]</scope>
    <source>
        <strain evidence="2">'English Channel 615'</strain>
        <plasmid evidence="2">Plasmid</plasmid>
    </source>
</reference>
<name>S5AKY1_9ALTE</name>
<proteinExistence type="predicted"/>
<keyword evidence="1" id="KW-0614">Plasmid</keyword>
<dbReference type="PROSITE" id="PS51257">
    <property type="entry name" value="PROKAR_LIPOPROTEIN"/>
    <property type="match status" value="1"/>
</dbReference>
<dbReference type="SUPFAM" id="SSF48452">
    <property type="entry name" value="TPR-like"/>
    <property type="match status" value="1"/>
</dbReference>
<gene>
    <name evidence="1" type="ORF">I633_22031</name>
</gene>